<gene>
    <name evidence="12" type="ORF">ASZ90_015048</name>
</gene>
<dbReference type="GO" id="GO:0012505">
    <property type="term" value="C:endomembrane system"/>
    <property type="evidence" value="ECO:0007669"/>
    <property type="project" value="UniProtKB-SubCell"/>
</dbReference>
<evidence type="ECO:0000256" key="5">
    <source>
        <dbReference type="ARBA" id="ARBA00022692"/>
    </source>
</evidence>
<comment type="subcellular location">
    <subcellularLocation>
        <location evidence="1">Cell membrane</location>
    </subcellularLocation>
    <subcellularLocation>
        <location evidence="10">Endomembrane system</location>
        <topology evidence="10">Single-pass membrane protein</topology>
    </subcellularLocation>
</comment>
<dbReference type="InterPro" id="IPR016482">
    <property type="entry name" value="SecG/Sec61-beta/Sbh"/>
</dbReference>
<evidence type="ECO:0000256" key="2">
    <source>
        <dbReference type="ARBA" id="ARBA00006103"/>
    </source>
</evidence>
<evidence type="ECO:0000256" key="11">
    <source>
        <dbReference type="SAM" id="Phobius"/>
    </source>
</evidence>
<dbReference type="NCBIfam" id="NF002318">
    <property type="entry name" value="PRK01253.1"/>
    <property type="match status" value="1"/>
</dbReference>
<accession>A0A0W8F374</accession>
<keyword evidence="6" id="KW-0653">Protein transport</keyword>
<feature type="transmembrane region" description="Helical" evidence="11">
    <location>
        <begin position="32"/>
        <end position="51"/>
    </location>
</feature>
<keyword evidence="4" id="KW-1003">Cell membrane</keyword>
<evidence type="ECO:0000256" key="3">
    <source>
        <dbReference type="ARBA" id="ARBA00022448"/>
    </source>
</evidence>
<keyword evidence="5 11" id="KW-0812">Transmembrane</keyword>
<dbReference type="EMBL" id="LNQE01001568">
    <property type="protein sequence ID" value="KUG15295.1"/>
    <property type="molecule type" value="Genomic_DNA"/>
</dbReference>
<evidence type="ECO:0000256" key="7">
    <source>
        <dbReference type="ARBA" id="ARBA00022989"/>
    </source>
</evidence>
<dbReference type="GO" id="GO:0005886">
    <property type="term" value="C:plasma membrane"/>
    <property type="evidence" value="ECO:0007669"/>
    <property type="project" value="UniProtKB-SubCell"/>
</dbReference>
<protein>
    <submittedName>
        <fullName evidence="12">Uncharacterized protein</fullName>
    </submittedName>
</protein>
<sequence>MAKKGGGRLISSAGLVNYYESEDKRAVHINPVAVIVASVAISVFILVMTLIY</sequence>
<keyword evidence="7 11" id="KW-1133">Transmembrane helix</keyword>
<evidence type="ECO:0000256" key="8">
    <source>
        <dbReference type="ARBA" id="ARBA00023010"/>
    </source>
</evidence>
<dbReference type="AlphaFoldDB" id="A0A0W8F374"/>
<evidence type="ECO:0000256" key="4">
    <source>
        <dbReference type="ARBA" id="ARBA00022475"/>
    </source>
</evidence>
<dbReference type="Pfam" id="PF03911">
    <property type="entry name" value="Sec61_beta"/>
    <property type="match status" value="1"/>
</dbReference>
<keyword evidence="3" id="KW-0813">Transport</keyword>
<evidence type="ECO:0000256" key="9">
    <source>
        <dbReference type="ARBA" id="ARBA00023136"/>
    </source>
</evidence>
<comment type="similarity">
    <text evidence="2">Belongs to the SEC61-beta family.</text>
</comment>
<evidence type="ECO:0000313" key="12">
    <source>
        <dbReference type="EMBL" id="KUG15295.1"/>
    </source>
</evidence>
<organism evidence="12">
    <name type="scientific">hydrocarbon metagenome</name>
    <dbReference type="NCBI Taxonomy" id="938273"/>
    <lineage>
        <taxon>unclassified sequences</taxon>
        <taxon>metagenomes</taxon>
        <taxon>ecological metagenomes</taxon>
    </lineage>
</organism>
<reference evidence="12" key="1">
    <citation type="journal article" date="2015" name="Proc. Natl. Acad. Sci. U.S.A.">
        <title>Networks of energetic and metabolic interactions define dynamics in microbial communities.</title>
        <authorList>
            <person name="Embree M."/>
            <person name="Liu J.K."/>
            <person name="Al-Bassam M.M."/>
            <person name="Zengler K."/>
        </authorList>
    </citation>
    <scope>NUCLEOTIDE SEQUENCE</scope>
</reference>
<keyword evidence="8" id="KW-0811">Translocation</keyword>
<comment type="caution">
    <text evidence="12">The sequence shown here is derived from an EMBL/GenBank/DDBJ whole genome shotgun (WGS) entry which is preliminary data.</text>
</comment>
<dbReference type="HAMAP" id="MF_00751">
    <property type="entry name" value="SecG"/>
    <property type="match status" value="1"/>
</dbReference>
<evidence type="ECO:0000256" key="6">
    <source>
        <dbReference type="ARBA" id="ARBA00022927"/>
    </source>
</evidence>
<dbReference type="GO" id="GO:0015031">
    <property type="term" value="P:protein transport"/>
    <property type="evidence" value="ECO:0007669"/>
    <property type="project" value="UniProtKB-KW"/>
</dbReference>
<evidence type="ECO:0000256" key="10">
    <source>
        <dbReference type="ARBA" id="ARBA00037847"/>
    </source>
</evidence>
<name>A0A0W8F374_9ZZZZ</name>
<evidence type="ECO:0000256" key="1">
    <source>
        <dbReference type="ARBA" id="ARBA00004236"/>
    </source>
</evidence>
<proteinExistence type="inferred from homology"/>
<keyword evidence="9 11" id="KW-0472">Membrane</keyword>
<dbReference type="InterPro" id="IPR023531">
    <property type="entry name" value="Preprot_translocase_SecG"/>
</dbReference>